<keyword evidence="1" id="KW-0175">Coiled coil</keyword>
<protein>
    <submittedName>
        <fullName evidence="3">Uncharacterized protein</fullName>
    </submittedName>
</protein>
<feature type="coiled-coil region" evidence="1">
    <location>
        <begin position="131"/>
        <end position="158"/>
    </location>
</feature>
<comment type="caution">
    <text evidence="3">The sequence shown here is derived from an EMBL/GenBank/DDBJ whole genome shotgun (WGS) entry which is preliminary data.</text>
</comment>
<proteinExistence type="predicted"/>
<keyword evidence="4" id="KW-1185">Reference proteome</keyword>
<reference evidence="3 4" key="1">
    <citation type="journal article" date="2024" name="ISME J.">
        <title>Tailless and filamentous prophages are predominant in marine Vibrio.</title>
        <authorList>
            <person name="Steensen K."/>
            <person name="Seneca J."/>
            <person name="Bartlau N."/>
            <person name="Yu X.A."/>
            <person name="Hussain F.A."/>
            <person name="Polz M.F."/>
        </authorList>
    </citation>
    <scope>NUCLEOTIDE SEQUENCE [LARGE SCALE GENOMIC DNA]</scope>
    <source>
        <strain evidence="3 4">10N.239.312.F12</strain>
    </source>
</reference>
<feature type="chain" id="PRO_5047144404" evidence="2">
    <location>
        <begin position="19"/>
        <end position="173"/>
    </location>
</feature>
<dbReference type="EMBL" id="JBFSSG010000001">
    <property type="protein sequence ID" value="MEZ8719766.1"/>
    <property type="molecule type" value="Genomic_DNA"/>
</dbReference>
<feature type="signal peptide" evidence="2">
    <location>
        <begin position="1"/>
        <end position="18"/>
    </location>
</feature>
<evidence type="ECO:0000313" key="3">
    <source>
        <dbReference type="EMBL" id="MEZ8719766.1"/>
    </source>
</evidence>
<name>A0ABV4MRP6_9VIBR</name>
<dbReference type="Proteomes" id="UP001570071">
    <property type="component" value="Unassembled WGS sequence"/>
</dbReference>
<accession>A0ABV4MRP6</accession>
<evidence type="ECO:0000256" key="2">
    <source>
        <dbReference type="SAM" id="SignalP"/>
    </source>
</evidence>
<keyword evidence="2" id="KW-0732">Signal</keyword>
<gene>
    <name evidence="3" type="ORF">AB6D66_01715</name>
</gene>
<organism evidence="3 4">
    <name type="scientific">Vibrio pomeroyi</name>
    <dbReference type="NCBI Taxonomy" id="198832"/>
    <lineage>
        <taxon>Bacteria</taxon>
        <taxon>Pseudomonadati</taxon>
        <taxon>Pseudomonadota</taxon>
        <taxon>Gammaproteobacteria</taxon>
        <taxon>Vibrionales</taxon>
        <taxon>Vibrionaceae</taxon>
        <taxon>Vibrio</taxon>
    </lineage>
</organism>
<dbReference type="RefSeq" id="WP_269336634.1">
    <property type="nucleotide sequence ID" value="NZ_JBFSSG010000001.1"/>
</dbReference>
<evidence type="ECO:0000256" key="1">
    <source>
        <dbReference type="SAM" id="Coils"/>
    </source>
</evidence>
<sequence length="173" mass="19361">MKKALLITAVFFSANTVADTIQVDRNTFCSMYESLLASTGLMEAAEMVELDKHLSGYNHTKTDISRIISVAEKQWGDECIGAKRVEVSESDIIRDSAQFNDENFQPTAEQAKRLGALAAEWAQRKGFFLDTTEINKQIEQLQNEIRANSSNRENTTMNFGFEQPNLQASLITG</sequence>
<evidence type="ECO:0000313" key="4">
    <source>
        <dbReference type="Proteomes" id="UP001570071"/>
    </source>
</evidence>